<dbReference type="SUPFAM" id="SSF47336">
    <property type="entry name" value="ACP-like"/>
    <property type="match status" value="1"/>
</dbReference>
<name>A0A8H6J672_9PEZI</name>
<dbReference type="EMBL" id="WIGN01000145">
    <property type="protein sequence ID" value="KAF6807058.1"/>
    <property type="molecule type" value="Genomic_DNA"/>
</dbReference>
<dbReference type="GO" id="GO:0006633">
    <property type="term" value="P:fatty acid biosynthetic process"/>
    <property type="evidence" value="ECO:0007669"/>
    <property type="project" value="TreeGrafter"/>
</dbReference>
<dbReference type="Gene3D" id="3.40.50.720">
    <property type="entry name" value="NAD(P)-binding Rossmann-like Domain"/>
    <property type="match status" value="1"/>
</dbReference>
<dbReference type="Pfam" id="PF23297">
    <property type="entry name" value="ACP_SdgA_C"/>
    <property type="match status" value="1"/>
</dbReference>
<dbReference type="InterPro" id="IPR036736">
    <property type="entry name" value="ACP-like_sf"/>
</dbReference>
<keyword evidence="2" id="KW-0597">Phosphoprotein</keyword>
<evidence type="ECO:0000256" key="2">
    <source>
        <dbReference type="ARBA" id="ARBA00022553"/>
    </source>
</evidence>
<evidence type="ECO:0000313" key="4">
    <source>
        <dbReference type="EMBL" id="KAF6807058.1"/>
    </source>
</evidence>
<dbReference type="InterPro" id="IPR020806">
    <property type="entry name" value="PKS_PP-bd"/>
</dbReference>
<keyword evidence="5" id="KW-1185">Reference proteome</keyword>
<evidence type="ECO:0000256" key="1">
    <source>
        <dbReference type="ARBA" id="ARBA00022450"/>
    </source>
</evidence>
<sequence>MRLRDDKLSNMTSSSFETALALKHTGSWNLHSLIPPELDFFIMLSSFCGVMGNRGQANYAAGNALQDALAKYMASQGLKGVAVDLMLVAEAGWASDNYDSVTQSLRAGHAGLTQAQLAALLEMRCDKGYDCAAPGGAQLVSMVDEPSDLARLTRRGQLDWMRKPIFNNLLRIGETDTGGESVVRDTEDEEDCLALVRAAALDAAAAGEVVTQGLVQKLSKSLSVPVETIDAGKPAYVAGVDSLIAVEVRYWFMKQLQVEVPVFEILKNQSITELCRQVASRVLTTAAR</sequence>
<dbReference type="InterPro" id="IPR013968">
    <property type="entry name" value="PKS_KR"/>
</dbReference>
<evidence type="ECO:0000259" key="3">
    <source>
        <dbReference type="PROSITE" id="PS50075"/>
    </source>
</evidence>
<dbReference type="SMART" id="SM00823">
    <property type="entry name" value="PKS_PP"/>
    <property type="match status" value="1"/>
</dbReference>
<dbReference type="PANTHER" id="PTHR43775">
    <property type="entry name" value="FATTY ACID SYNTHASE"/>
    <property type="match status" value="1"/>
</dbReference>
<dbReference type="Proteomes" id="UP000652219">
    <property type="component" value="Unassembled WGS sequence"/>
</dbReference>
<dbReference type="InterPro" id="IPR050091">
    <property type="entry name" value="PKS_NRPS_Biosynth_Enz"/>
</dbReference>
<comment type="caution">
    <text evidence="4">The sequence shown here is derived from an EMBL/GenBank/DDBJ whole genome shotgun (WGS) entry which is preliminary data.</text>
</comment>
<dbReference type="SUPFAM" id="SSF51735">
    <property type="entry name" value="NAD(P)-binding Rossmann-fold domains"/>
    <property type="match status" value="1"/>
</dbReference>
<dbReference type="GO" id="GO:0044550">
    <property type="term" value="P:secondary metabolite biosynthetic process"/>
    <property type="evidence" value="ECO:0007669"/>
    <property type="project" value="TreeGrafter"/>
</dbReference>
<protein>
    <submittedName>
        <fullName evidence="4">KR domain-containing protein</fullName>
    </submittedName>
</protein>
<dbReference type="GO" id="GO:0004312">
    <property type="term" value="F:fatty acid synthase activity"/>
    <property type="evidence" value="ECO:0007669"/>
    <property type="project" value="TreeGrafter"/>
</dbReference>
<dbReference type="PROSITE" id="PS50075">
    <property type="entry name" value="CARRIER"/>
    <property type="match status" value="1"/>
</dbReference>
<dbReference type="Pfam" id="PF08659">
    <property type="entry name" value="KR"/>
    <property type="match status" value="1"/>
</dbReference>
<proteinExistence type="predicted"/>
<accession>A0A8H6J672</accession>
<dbReference type="GO" id="GO:0031177">
    <property type="term" value="F:phosphopantetheine binding"/>
    <property type="evidence" value="ECO:0007669"/>
    <property type="project" value="InterPro"/>
</dbReference>
<feature type="domain" description="Carrier" evidence="3">
    <location>
        <begin position="205"/>
        <end position="282"/>
    </location>
</feature>
<dbReference type="Gene3D" id="1.10.1200.10">
    <property type="entry name" value="ACP-like"/>
    <property type="match status" value="1"/>
</dbReference>
<dbReference type="InterPro" id="IPR009081">
    <property type="entry name" value="PP-bd_ACP"/>
</dbReference>
<dbReference type="InterPro" id="IPR036291">
    <property type="entry name" value="NAD(P)-bd_dom_sf"/>
</dbReference>
<gene>
    <name evidence="4" type="ORF">CSOJ01_08403</name>
</gene>
<organism evidence="4 5">
    <name type="scientific">Colletotrichum sojae</name>
    <dbReference type="NCBI Taxonomy" id="2175907"/>
    <lineage>
        <taxon>Eukaryota</taxon>
        <taxon>Fungi</taxon>
        <taxon>Dikarya</taxon>
        <taxon>Ascomycota</taxon>
        <taxon>Pezizomycotina</taxon>
        <taxon>Sordariomycetes</taxon>
        <taxon>Hypocreomycetidae</taxon>
        <taxon>Glomerellales</taxon>
        <taxon>Glomerellaceae</taxon>
        <taxon>Colletotrichum</taxon>
        <taxon>Colletotrichum orchidearum species complex</taxon>
    </lineage>
</organism>
<reference evidence="4 5" key="1">
    <citation type="journal article" date="2020" name="Phytopathology">
        <title>Genome Sequence Resources of Colletotrichum truncatum, C. plurivorum, C. musicola, and C. sojae: Four Species Pathogenic to Soybean (Glycine max).</title>
        <authorList>
            <person name="Rogerio F."/>
            <person name="Boufleur T.R."/>
            <person name="Ciampi-Guillardi M."/>
            <person name="Sukno S.A."/>
            <person name="Thon M.R."/>
            <person name="Massola Junior N.S."/>
            <person name="Baroncelli R."/>
        </authorList>
    </citation>
    <scope>NUCLEOTIDE SEQUENCE [LARGE SCALE GENOMIC DNA]</scope>
    <source>
        <strain evidence="4 5">LFN0009</strain>
    </source>
</reference>
<dbReference type="PANTHER" id="PTHR43775:SF29">
    <property type="entry name" value="ASPERFURANONE POLYKETIDE SYNTHASE AFOG-RELATED"/>
    <property type="match status" value="1"/>
</dbReference>
<dbReference type="AlphaFoldDB" id="A0A8H6J672"/>
<evidence type="ECO:0000313" key="5">
    <source>
        <dbReference type="Proteomes" id="UP000652219"/>
    </source>
</evidence>
<keyword evidence="1" id="KW-0596">Phosphopantetheine</keyword>